<dbReference type="PANTHER" id="PTHR42983">
    <property type="entry name" value="DINITROGENASE IRON-MOLYBDENUM COFACTOR PROTEIN-RELATED"/>
    <property type="match status" value="1"/>
</dbReference>
<evidence type="ECO:0000259" key="2">
    <source>
        <dbReference type="Pfam" id="PF02579"/>
    </source>
</evidence>
<dbReference type="Gene3D" id="3.30.420.130">
    <property type="entry name" value="Dinitrogenase iron-molybdenum cofactor biosynthesis domain"/>
    <property type="match status" value="1"/>
</dbReference>
<reference evidence="3 4" key="2">
    <citation type="journal article" date="2024" name="Int. J. Syst. Evol. Microbiol.">
        <title>Promethearchaeum syntrophicum gen. nov., sp. nov., an anaerobic, obligately syntrophic archaeon, the first isolate of the lineage 'Asgard' archaea, and proposal of the new archaeal phylum Promethearchaeota phyl. nov. and kingdom Promethearchaeati regn. nov.</title>
        <authorList>
            <person name="Imachi H."/>
            <person name="Nobu M.K."/>
            <person name="Kato S."/>
            <person name="Takaki Y."/>
            <person name="Miyazaki M."/>
            <person name="Miyata M."/>
            <person name="Ogawara M."/>
            <person name="Saito Y."/>
            <person name="Sakai S."/>
            <person name="Tahara Y.O."/>
            <person name="Takano Y."/>
            <person name="Tasumi E."/>
            <person name="Uematsu K."/>
            <person name="Yoshimura T."/>
            <person name="Itoh T."/>
            <person name="Ohkuma M."/>
            <person name="Takai K."/>
        </authorList>
    </citation>
    <scope>NUCLEOTIDE SEQUENCE [LARGE SCALE GENOMIC DNA]</scope>
    <source>
        <strain evidence="3 4">MK-D1</strain>
    </source>
</reference>
<feature type="domain" description="Dinitrogenase iron-molybdenum cofactor biosynthesis" evidence="2">
    <location>
        <begin position="10"/>
        <end position="96"/>
    </location>
</feature>
<dbReference type="EMBL" id="CP042905">
    <property type="protein sequence ID" value="QEE14603.1"/>
    <property type="molecule type" value="Genomic_DNA"/>
</dbReference>
<gene>
    <name evidence="3" type="ORF">DSAG12_00416</name>
</gene>
<evidence type="ECO:0000256" key="1">
    <source>
        <dbReference type="SAM" id="MobiDB-lite"/>
    </source>
</evidence>
<dbReference type="PANTHER" id="PTHR42983:SF1">
    <property type="entry name" value="IRON-MOLYBDENUM PROTEIN"/>
    <property type="match status" value="1"/>
</dbReference>
<dbReference type="KEGG" id="psyt:DSAG12_00416"/>
<evidence type="ECO:0000313" key="3">
    <source>
        <dbReference type="EMBL" id="QEE14603.1"/>
    </source>
</evidence>
<dbReference type="OrthoDB" id="85838at2157"/>
<dbReference type="InterPro" id="IPR033913">
    <property type="entry name" value="MTH1175_dom"/>
</dbReference>
<dbReference type="RefSeq" id="WP_147661552.1">
    <property type="nucleotide sequence ID" value="NZ_CP042905.2"/>
</dbReference>
<dbReference type="CDD" id="cd00851">
    <property type="entry name" value="MTH1175"/>
    <property type="match status" value="1"/>
</dbReference>
<accession>A0A5B9D6H9</accession>
<proteinExistence type="predicted"/>
<dbReference type="GeneID" id="41328419"/>
<evidence type="ECO:0000313" key="4">
    <source>
        <dbReference type="Proteomes" id="UP000321408"/>
    </source>
</evidence>
<feature type="region of interest" description="Disordered" evidence="1">
    <location>
        <begin position="112"/>
        <end position="136"/>
    </location>
</feature>
<dbReference type="AlphaFoldDB" id="A0A5B9D6H9"/>
<protein>
    <submittedName>
        <fullName evidence="3">NifB/NifX family molybdenum-iron cluster-binding protein</fullName>
    </submittedName>
</protein>
<dbReference type="InterPro" id="IPR036105">
    <property type="entry name" value="DiNase_FeMo-co_biosyn_sf"/>
</dbReference>
<sequence>MKKIAIATDSGMVAQHFGRCPNYTIFELDGEKISNKQEIPNPGHSTGYIPKYLHEQNVNVIISGGMGRRAVDLFNQFNIEPIVGIVGTIDNCIKEILNGTLRGGESLCNPGGGKDYGIPKEDAGQFGHDHHHHHHN</sequence>
<dbReference type="Proteomes" id="UP000321408">
    <property type="component" value="Chromosome"/>
</dbReference>
<dbReference type="InterPro" id="IPR003731">
    <property type="entry name" value="Di-Nase_FeMo-co_biosynth"/>
</dbReference>
<keyword evidence="4" id="KW-1185">Reference proteome</keyword>
<name>A0A5B9D6H9_9ARCH</name>
<dbReference type="Pfam" id="PF02579">
    <property type="entry name" value="Nitro_FeMo-Co"/>
    <property type="match status" value="1"/>
</dbReference>
<organism evidence="3 4">
    <name type="scientific">Promethearchaeum syntrophicum</name>
    <dbReference type="NCBI Taxonomy" id="2594042"/>
    <lineage>
        <taxon>Archaea</taxon>
        <taxon>Promethearchaeati</taxon>
        <taxon>Promethearchaeota</taxon>
        <taxon>Promethearchaeia</taxon>
        <taxon>Promethearchaeales</taxon>
        <taxon>Promethearchaeaceae</taxon>
        <taxon>Promethearchaeum</taxon>
    </lineage>
</organism>
<reference evidence="3 4" key="1">
    <citation type="journal article" date="2020" name="Nature">
        <title>Isolation of an archaeon at the prokaryote-eukaryote interface.</title>
        <authorList>
            <person name="Imachi H."/>
            <person name="Nobu M.K."/>
            <person name="Nakahara N."/>
            <person name="Morono Y."/>
            <person name="Ogawara M."/>
            <person name="Takaki Y."/>
            <person name="Takano Y."/>
            <person name="Uematsu K."/>
            <person name="Ikuta T."/>
            <person name="Ito M."/>
            <person name="Matsui Y."/>
            <person name="Miyazaki M."/>
            <person name="Murata K."/>
            <person name="Saito Y."/>
            <person name="Sakai S."/>
            <person name="Song C."/>
            <person name="Tasumi E."/>
            <person name="Yamanaka Y."/>
            <person name="Yamaguchi T."/>
            <person name="Kamagata Y."/>
            <person name="Tamaki H."/>
            <person name="Takai K."/>
        </authorList>
    </citation>
    <scope>NUCLEOTIDE SEQUENCE [LARGE SCALE GENOMIC DNA]</scope>
    <source>
        <strain evidence="3 4">MK-D1</strain>
    </source>
</reference>
<dbReference type="SUPFAM" id="SSF53146">
    <property type="entry name" value="Nitrogenase accessory factor-like"/>
    <property type="match status" value="1"/>
</dbReference>